<dbReference type="SMART" id="SM00086">
    <property type="entry name" value="PAC"/>
    <property type="match status" value="1"/>
</dbReference>
<dbReference type="InterPro" id="IPR003594">
    <property type="entry name" value="HATPase_dom"/>
</dbReference>
<evidence type="ECO:0000256" key="14">
    <source>
        <dbReference type="ARBA" id="ARBA00075117"/>
    </source>
</evidence>
<dbReference type="SMART" id="SM00331">
    <property type="entry name" value="PP2C_SIG"/>
    <property type="match status" value="1"/>
</dbReference>
<dbReference type="InterPro" id="IPR000014">
    <property type="entry name" value="PAS"/>
</dbReference>
<gene>
    <name evidence="19" type="ORF">POF50_029530</name>
</gene>
<dbReference type="PROSITE" id="PS50112">
    <property type="entry name" value="PAS"/>
    <property type="match status" value="1"/>
</dbReference>
<keyword evidence="4" id="KW-0479">Metal-binding</keyword>
<dbReference type="InterPro" id="IPR036890">
    <property type="entry name" value="HATPase_C_sf"/>
</dbReference>
<feature type="domain" description="PAS" evidence="17">
    <location>
        <begin position="231"/>
        <end position="275"/>
    </location>
</feature>
<evidence type="ECO:0000256" key="1">
    <source>
        <dbReference type="ARBA" id="ARBA00013081"/>
    </source>
</evidence>
<dbReference type="InterPro" id="IPR052016">
    <property type="entry name" value="Bact_Sigma-Reg"/>
</dbReference>
<dbReference type="EC" id="3.1.3.16" evidence="1"/>
<dbReference type="InterPro" id="IPR029016">
    <property type="entry name" value="GAF-like_dom_sf"/>
</dbReference>
<evidence type="ECO:0000256" key="11">
    <source>
        <dbReference type="ARBA" id="ARBA00023211"/>
    </source>
</evidence>
<organism evidence="19">
    <name type="scientific">Streptantibioticus silvisoli</name>
    <dbReference type="NCBI Taxonomy" id="2705255"/>
    <lineage>
        <taxon>Bacteria</taxon>
        <taxon>Bacillati</taxon>
        <taxon>Actinomycetota</taxon>
        <taxon>Actinomycetes</taxon>
        <taxon>Kitasatosporales</taxon>
        <taxon>Streptomycetaceae</taxon>
        <taxon>Streptantibioticus</taxon>
    </lineage>
</organism>
<dbReference type="Gene3D" id="3.30.565.10">
    <property type="entry name" value="Histidine kinase-like ATPase, C-terminal domain"/>
    <property type="match status" value="1"/>
</dbReference>
<dbReference type="InterPro" id="IPR013655">
    <property type="entry name" value="PAS_fold_3"/>
</dbReference>
<keyword evidence="8" id="KW-0067">ATP-binding</keyword>
<dbReference type="PROSITE" id="PS50113">
    <property type="entry name" value="PAC"/>
    <property type="match status" value="1"/>
</dbReference>
<evidence type="ECO:0000256" key="13">
    <source>
        <dbReference type="ARBA" id="ARBA00056274"/>
    </source>
</evidence>
<keyword evidence="2" id="KW-0597">Phosphoprotein</keyword>
<comment type="caution">
    <text evidence="19">The sequence shown here is derived from an EMBL/GenBank/DDBJ whole genome shotgun (WGS) entry which is preliminary data.</text>
</comment>
<evidence type="ECO:0000259" key="17">
    <source>
        <dbReference type="PROSITE" id="PS50112"/>
    </source>
</evidence>
<dbReference type="CDD" id="cd00130">
    <property type="entry name" value="PAS"/>
    <property type="match status" value="2"/>
</dbReference>
<evidence type="ECO:0000256" key="7">
    <source>
        <dbReference type="ARBA" id="ARBA00022801"/>
    </source>
</evidence>
<dbReference type="RefSeq" id="WP_282699075.1">
    <property type="nucleotide sequence ID" value="NZ_JABXJJ020000046.1"/>
</dbReference>
<dbReference type="FunFam" id="3.30.565.10:FF:000028">
    <property type="entry name" value="PAS sensor protein"/>
    <property type="match status" value="1"/>
</dbReference>
<accession>A0AA90KBK7</accession>
<keyword evidence="6" id="KW-0418">Kinase</keyword>
<keyword evidence="9" id="KW-0460">Magnesium</keyword>
<evidence type="ECO:0000256" key="4">
    <source>
        <dbReference type="ARBA" id="ARBA00022723"/>
    </source>
</evidence>
<dbReference type="GO" id="GO:0004722">
    <property type="term" value="F:protein serine/threonine phosphatase activity"/>
    <property type="evidence" value="ECO:0007669"/>
    <property type="project" value="UniProtKB-EC"/>
</dbReference>
<dbReference type="Pfam" id="PF13581">
    <property type="entry name" value="HATPase_c_2"/>
    <property type="match status" value="1"/>
</dbReference>
<dbReference type="Pfam" id="PF13185">
    <property type="entry name" value="GAF_2"/>
    <property type="match status" value="1"/>
</dbReference>
<dbReference type="PANTHER" id="PTHR43156:SF2">
    <property type="entry name" value="STAGE II SPORULATION PROTEIN E"/>
    <property type="match status" value="1"/>
</dbReference>
<comment type="catalytic activity">
    <reaction evidence="12">
        <text>O-phospho-L-seryl-[protein] + H2O = L-seryl-[protein] + phosphate</text>
        <dbReference type="Rhea" id="RHEA:20629"/>
        <dbReference type="Rhea" id="RHEA-COMP:9863"/>
        <dbReference type="Rhea" id="RHEA-COMP:11604"/>
        <dbReference type="ChEBI" id="CHEBI:15377"/>
        <dbReference type="ChEBI" id="CHEBI:29999"/>
        <dbReference type="ChEBI" id="CHEBI:43474"/>
        <dbReference type="ChEBI" id="CHEBI:83421"/>
        <dbReference type="EC" id="3.1.3.16"/>
    </reaction>
</comment>
<dbReference type="PANTHER" id="PTHR43156">
    <property type="entry name" value="STAGE II SPORULATION PROTEIN E-RELATED"/>
    <property type="match status" value="1"/>
</dbReference>
<dbReference type="InterPro" id="IPR013656">
    <property type="entry name" value="PAS_4"/>
</dbReference>
<keyword evidence="3" id="KW-0808">Transferase</keyword>
<evidence type="ECO:0000256" key="12">
    <source>
        <dbReference type="ARBA" id="ARBA00047761"/>
    </source>
</evidence>
<keyword evidence="10" id="KW-0904">Protein phosphatase</keyword>
<evidence type="ECO:0000313" key="19">
    <source>
        <dbReference type="EMBL" id="MDI5973437.1"/>
    </source>
</evidence>
<dbReference type="Gene3D" id="2.10.70.100">
    <property type="match status" value="1"/>
</dbReference>
<dbReference type="InterPro" id="IPR001932">
    <property type="entry name" value="PPM-type_phosphatase-like_dom"/>
</dbReference>
<evidence type="ECO:0000256" key="10">
    <source>
        <dbReference type="ARBA" id="ARBA00022912"/>
    </source>
</evidence>
<evidence type="ECO:0000256" key="8">
    <source>
        <dbReference type="ARBA" id="ARBA00022840"/>
    </source>
</evidence>
<dbReference type="Gene3D" id="3.30.450.20">
    <property type="entry name" value="PAS domain"/>
    <property type="match status" value="2"/>
</dbReference>
<feature type="compositionally biased region" description="Acidic residues" evidence="16">
    <location>
        <begin position="119"/>
        <end position="129"/>
    </location>
</feature>
<keyword evidence="11" id="KW-0464">Manganese</keyword>
<dbReference type="InterPro" id="IPR003018">
    <property type="entry name" value="GAF"/>
</dbReference>
<dbReference type="SUPFAM" id="SSF55785">
    <property type="entry name" value="PYP-like sensor domain (PAS domain)"/>
    <property type="match status" value="2"/>
</dbReference>
<sequence length="982" mass="104711">MTEQRASTGRRLGDREAARLRLVETVAGGLADGEVWSFAIDQAVAFLGGVGGMAHVGEGADGDLRLAAVCGLPRRLAEPWQELGAADAATPARAVRERRIVRTAAGARVDGGRRAGEGAEGDGEGGEGEDGGRLPAGTTLVAVPVTTTGSPLGVLTVLTSAAEPPDAASEDFLRRFADRIGDRLRRSRGTAETARPTWWQEPSGSQLLRAMRAIDVGAWEWEVGTGRLIADDAALEVFGLPREDFDDRVETWVGLIHPDDAAGVLAEVDRAIRHRNAYSLEYRICRPDGAVIWLEARGYLTFGAHDEVRRMSGTVWETTGTRQALDSVSRALRHMSDAFLAVDDQWRVVYCNVEAERVLGADGRLLGRVLWDAAPDTASFGLPERYEQAVARGTAVGFEVRAPGTGSWYHMRLVAVPGGLTVYFTDITARRAQAIEGARADHVRSERATRLAELTGALAQALTVEDVVRVTADGIVPLTGAADLRLLLVEEGLRPGDGGAEALAGRGGRFSTMSGTAPGPAGDALRDRVPKLIASREELAAAHPSMDVSSVDGESWLFLPLIASGRPTGCCVLRFDRPRTLGEEERTLLMALSGLVAHALERARLYDEEHSRADKLQRGLLPRTLPALPAVTPAACYVPADTGSQVGGDWYDVIPLSAERVALVVGDVMGHGLTEAVTMGRLRTAVRTLTDPEIPPDELFARLGVMVADLGDSAYATCLYAVYDPTNRSLAYASAGHPPPAVRLPDGTVRFLEMQPDPPLGAGVPPFSVNETVLPPESLLVLYTDGLVEAPGSGIEAGMDRLAARIAGRPDGPGPGEPGGVPLGVLCDSLTSGVLPPGRRTDDAAVLAVLTHGLPERDVACWELPQDPVAAGQAREHVRDQLDAWSLDHLAMTTELLVSELVANVVRHASGPARLRMIRGRTLICEVSDDSLTTPRVRHASDTDEGGRGLQLVASLSHRWGTRYTDSGKCIWTEQLRSPDLV</sequence>
<dbReference type="FunFam" id="3.60.40.10:FF:000005">
    <property type="entry name" value="Serine/threonine protein phosphatase"/>
    <property type="match status" value="1"/>
</dbReference>
<dbReference type="Pfam" id="PF07228">
    <property type="entry name" value="SpoIIE"/>
    <property type="match status" value="1"/>
</dbReference>
<reference evidence="19" key="1">
    <citation type="submission" date="2023-05" db="EMBL/GenBank/DDBJ databases">
        <title>Streptantibioticus silvisoli sp. nov., acidotolerant actinomycetes 1 from pine litter.</title>
        <authorList>
            <person name="Swiecimska M."/>
            <person name="Golinska P."/>
            <person name="Sangal V."/>
            <person name="Wachnowicz B."/>
            <person name="Goodfellow M."/>
        </authorList>
    </citation>
    <scope>NUCLEOTIDE SEQUENCE</scope>
    <source>
        <strain evidence="19">SL13</strain>
    </source>
</reference>
<keyword evidence="5" id="KW-0547">Nucleotide-binding</keyword>
<dbReference type="Gene3D" id="3.60.40.10">
    <property type="entry name" value="PPM-type phosphatase domain"/>
    <property type="match status" value="1"/>
</dbReference>
<evidence type="ECO:0000256" key="15">
    <source>
        <dbReference type="ARBA" id="ARBA00081350"/>
    </source>
</evidence>
<dbReference type="GO" id="GO:0046872">
    <property type="term" value="F:metal ion binding"/>
    <property type="evidence" value="ECO:0007669"/>
    <property type="project" value="UniProtKB-KW"/>
</dbReference>
<name>A0AA90KBK7_9ACTN</name>
<protein>
    <recommendedName>
        <fullName evidence="1">protein-serine/threonine phosphatase</fullName>
        <ecNumber evidence="1">3.1.3.16</ecNumber>
    </recommendedName>
    <alternativeName>
        <fullName evidence="15">Protein-serine/threonine phosphatase</fullName>
    </alternativeName>
    <alternativeName>
        <fullName evidence="14">Serine/threonine-protein kinase</fullName>
    </alternativeName>
</protein>
<dbReference type="InterPro" id="IPR035965">
    <property type="entry name" value="PAS-like_dom_sf"/>
</dbReference>
<evidence type="ECO:0000256" key="3">
    <source>
        <dbReference type="ARBA" id="ARBA00022679"/>
    </source>
</evidence>
<proteinExistence type="predicted"/>
<dbReference type="SUPFAM" id="SSF55781">
    <property type="entry name" value="GAF domain-like"/>
    <property type="match status" value="1"/>
</dbReference>
<feature type="region of interest" description="Disordered" evidence="16">
    <location>
        <begin position="107"/>
        <end position="136"/>
    </location>
</feature>
<dbReference type="Pfam" id="PF08448">
    <property type="entry name" value="PAS_4"/>
    <property type="match status" value="1"/>
</dbReference>
<dbReference type="AlphaFoldDB" id="A0AA90KBK7"/>
<dbReference type="GO" id="GO:0005524">
    <property type="term" value="F:ATP binding"/>
    <property type="evidence" value="ECO:0007669"/>
    <property type="project" value="UniProtKB-KW"/>
</dbReference>
<dbReference type="GO" id="GO:0016301">
    <property type="term" value="F:kinase activity"/>
    <property type="evidence" value="ECO:0007669"/>
    <property type="project" value="UniProtKB-KW"/>
</dbReference>
<dbReference type="InterPro" id="IPR036457">
    <property type="entry name" value="PPM-type-like_dom_sf"/>
</dbReference>
<dbReference type="SMART" id="SM00091">
    <property type="entry name" value="PAS"/>
    <property type="match status" value="2"/>
</dbReference>
<dbReference type="Gene3D" id="3.30.450.40">
    <property type="match status" value="1"/>
</dbReference>
<feature type="domain" description="PAC" evidence="18">
    <location>
        <begin position="278"/>
        <end position="330"/>
    </location>
</feature>
<dbReference type="CDD" id="cd16936">
    <property type="entry name" value="HATPase_RsbW-like"/>
    <property type="match status" value="1"/>
</dbReference>
<evidence type="ECO:0000256" key="2">
    <source>
        <dbReference type="ARBA" id="ARBA00022553"/>
    </source>
</evidence>
<dbReference type="Pfam" id="PF08447">
    <property type="entry name" value="PAS_3"/>
    <property type="match status" value="1"/>
</dbReference>
<evidence type="ECO:0000256" key="6">
    <source>
        <dbReference type="ARBA" id="ARBA00022777"/>
    </source>
</evidence>
<evidence type="ECO:0000256" key="9">
    <source>
        <dbReference type="ARBA" id="ARBA00022842"/>
    </source>
</evidence>
<evidence type="ECO:0000256" key="5">
    <source>
        <dbReference type="ARBA" id="ARBA00022741"/>
    </source>
</evidence>
<dbReference type="InterPro" id="IPR001610">
    <property type="entry name" value="PAC"/>
</dbReference>
<comment type="function">
    <text evidence="13">Primarily acts as an independent SigF regulator that is sensitive to the osmosensory signal, mediating the cross talk of PknD with the SigF regulon. Possesses both phosphatase and kinase activities. The kinase domain functions as a classic anti-sigma factor-like kinase to phosphorylate the anti-anti-sigma factor domain at the canonical regulatory site, and the phosphatase domain antagonizes this activity.</text>
</comment>
<dbReference type="EMBL" id="JABXJJ020000046">
    <property type="protein sequence ID" value="MDI5973437.1"/>
    <property type="molecule type" value="Genomic_DNA"/>
</dbReference>
<dbReference type="SMART" id="SM00065">
    <property type="entry name" value="GAF"/>
    <property type="match status" value="2"/>
</dbReference>
<keyword evidence="7" id="KW-0378">Hydrolase</keyword>
<dbReference type="SUPFAM" id="SSF81606">
    <property type="entry name" value="PP2C-like"/>
    <property type="match status" value="1"/>
</dbReference>
<evidence type="ECO:0000256" key="16">
    <source>
        <dbReference type="SAM" id="MobiDB-lite"/>
    </source>
</evidence>
<evidence type="ECO:0000259" key="18">
    <source>
        <dbReference type="PROSITE" id="PS50113"/>
    </source>
</evidence>
<dbReference type="InterPro" id="IPR000700">
    <property type="entry name" value="PAS-assoc_C"/>
</dbReference>